<dbReference type="EC" id="3.5.1.2" evidence="10"/>
<evidence type="ECO:0000256" key="6">
    <source>
        <dbReference type="ARBA" id="ARBA00023102"/>
    </source>
</evidence>
<feature type="active site" evidence="10 11">
    <location>
        <position position="189"/>
    </location>
</feature>
<dbReference type="HAMAP" id="MF_00278">
    <property type="entry name" value="HisH"/>
    <property type="match status" value="1"/>
</dbReference>
<dbReference type="RefSeq" id="WP_111816587.1">
    <property type="nucleotide sequence ID" value="NZ_CBCRZQ010000009.1"/>
</dbReference>
<dbReference type="Proteomes" id="UP000321945">
    <property type="component" value="Unassembled WGS sequence"/>
</dbReference>
<dbReference type="UniPathway" id="UPA00031">
    <property type="reaction ID" value="UER00010"/>
</dbReference>
<keyword evidence="7 10" id="KW-0456">Lyase</keyword>
<dbReference type="SUPFAM" id="SSF52317">
    <property type="entry name" value="Class I glutamine amidotransferase-like"/>
    <property type="match status" value="1"/>
</dbReference>
<dbReference type="PIRSF" id="PIRSF000495">
    <property type="entry name" value="Amidotransf_hisH"/>
    <property type="match status" value="1"/>
</dbReference>
<dbReference type="PANTHER" id="PTHR42701">
    <property type="entry name" value="IMIDAZOLE GLYCEROL PHOSPHATE SYNTHASE SUBUNIT HISH"/>
    <property type="match status" value="1"/>
</dbReference>
<comment type="pathway">
    <text evidence="1 10">Amino-acid biosynthesis; L-histidine biosynthesis; L-histidine from 5-phospho-alpha-D-ribose 1-diphosphate: step 5/9.</text>
</comment>
<feature type="domain" description="Glutamine amidotransferase" evidence="12">
    <location>
        <begin position="3"/>
        <end position="203"/>
    </location>
</feature>
<organism evidence="13 14">
    <name type="scientific">Aequorivita lipolytica</name>
    <dbReference type="NCBI Taxonomy" id="153267"/>
    <lineage>
        <taxon>Bacteria</taxon>
        <taxon>Pseudomonadati</taxon>
        <taxon>Bacteroidota</taxon>
        <taxon>Flavobacteriia</taxon>
        <taxon>Flavobacteriales</taxon>
        <taxon>Flavobacteriaceae</taxon>
        <taxon>Aequorivita</taxon>
    </lineage>
</organism>
<keyword evidence="10" id="KW-0963">Cytoplasm</keyword>
<dbReference type="GO" id="GO:0005737">
    <property type="term" value="C:cytoplasm"/>
    <property type="evidence" value="ECO:0007669"/>
    <property type="project" value="UniProtKB-SubCell"/>
</dbReference>
<dbReference type="PROSITE" id="PS51273">
    <property type="entry name" value="GATASE_TYPE_1"/>
    <property type="match status" value="1"/>
</dbReference>
<evidence type="ECO:0000256" key="3">
    <source>
        <dbReference type="ARBA" id="ARBA00022605"/>
    </source>
</evidence>
<keyword evidence="4 10" id="KW-0378">Hydrolase</keyword>
<keyword evidence="14" id="KW-1185">Reference proteome</keyword>
<evidence type="ECO:0000313" key="13">
    <source>
        <dbReference type="EMBL" id="TXD68598.1"/>
    </source>
</evidence>
<evidence type="ECO:0000256" key="2">
    <source>
        <dbReference type="ARBA" id="ARBA00011152"/>
    </source>
</evidence>
<evidence type="ECO:0000256" key="8">
    <source>
        <dbReference type="ARBA" id="ARBA00047838"/>
    </source>
</evidence>
<keyword evidence="3 10" id="KW-0028">Amino-acid biosynthesis</keyword>
<dbReference type="Gene3D" id="3.40.50.880">
    <property type="match status" value="1"/>
</dbReference>
<comment type="subcellular location">
    <subcellularLocation>
        <location evidence="10">Cytoplasm</location>
    </subcellularLocation>
</comment>
<dbReference type="InterPro" id="IPR029062">
    <property type="entry name" value="Class_I_gatase-like"/>
</dbReference>
<evidence type="ECO:0000256" key="9">
    <source>
        <dbReference type="ARBA" id="ARBA00049534"/>
    </source>
</evidence>
<sequence length="206" mass="23044">MIVIIDYEVGNLTSIKKMLKKVGCADALISGKHEDIENASKLILPGVGHFDYGMDKLHSSGLVDLLNKKVLQEKIPILGICLGAQLLTRGSEEGSQKGLGWIAADTVKFDASKFDQNLKVPHMGWSEVSFKKHAPLFSDMPEESRFYFVHTYHIDCDNPEDIAVTAKYGYGFTAGFIKENIIGMQFHPEKSHKYGMQLLSNFIKNY</sequence>
<dbReference type="EC" id="4.3.2.10" evidence="10"/>
<dbReference type="InterPro" id="IPR017926">
    <property type="entry name" value="GATASE"/>
</dbReference>
<evidence type="ECO:0000313" key="14">
    <source>
        <dbReference type="Proteomes" id="UP000321945"/>
    </source>
</evidence>
<comment type="caution">
    <text evidence="13">The sequence shown here is derived from an EMBL/GenBank/DDBJ whole genome shotgun (WGS) entry which is preliminary data.</text>
</comment>
<comment type="catalytic activity">
    <reaction evidence="8 10">
        <text>5-[(5-phospho-1-deoxy-D-ribulos-1-ylimino)methylamino]-1-(5-phospho-beta-D-ribosyl)imidazole-4-carboxamide + L-glutamine = D-erythro-1-(imidazol-4-yl)glycerol 3-phosphate + 5-amino-1-(5-phospho-beta-D-ribosyl)imidazole-4-carboxamide + L-glutamate + H(+)</text>
        <dbReference type="Rhea" id="RHEA:24793"/>
        <dbReference type="ChEBI" id="CHEBI:15378"/>
        <dbReference type="ChEBI" id="CHEBI:29985"/>
        <dbReference type="ChEBI" id="CHEBI:58278"/>
        <dbReference type="ChEBI" id="CHEBI:58359"/>
        <dbReference type="ChEBI" id="CHEBI:58475"/>
        <dbReference type="ChEBI" id="CHEBI:58525"/>
        <dbReference type="EC" id="4.3.2.10"/>
    </reaction>
</comment>
<evidence type="ECO:0000256" key="1">
    <source>
        <dbReference type="ARBA" id="ARBA00005091"/>
    </source>
</evidence>
<dbReference type="AlphaFoldDB" id="A0A5C6YNJ4"/>
<evidence type="ECO:0000256" key="11">
    <source>
        <dbReference type="PIRSR" id="PIRSR000495-1"/>
    </source>
</evidence>
<evidence type="ECO:0000256" key="5">
    <source>
        <dbReference type="ARBA" id="ARBA00022962"/>
    </source>
</evidence>
<name>A0A5C6YNJ4_9FLAO</name>
<reference evidence="13 14" key="1">
    <citation type="submission" date="2019-08" db="EMBL/GenBank/DDBJ databases">
        <title>Genome of Aequorivita lipolytica Y10-2 (type strain).</title>
        <authorList>
            <person name="Bowman J.P."/>
        </authorList>
    </citation>
    <scope>NUCLEOTIDE SEQUENCE [LARGE SCALE GENOMIC DNA]</scope>
    <source>
        <strain evidence="13 14">Y10-2</strain>
    </source>
</reference>
<evidence type="ECO:0000256" key="7">
    <source>
        <dbReference type="ARBA" id="ARBA00023239"/>
    </source>
</evidence>
<evidence type="ECO:0000259" key="12">
    <source>
        <dbReference type="Pfam" id="PF00117"/>
    </source>
</evidence>
<dbReference type="CDD" id="cd01748">
    <property type="entry name" value="GATase1_IGP_Synthase"/>
    <property type="match status" value="1"/>
</dbReference>
<gene>
    <name evidence="10 13" type="primary">hisH</name>
    <name evidence="13" type="ORF">ESV24_11845</name>
</gene>
<dbReference type="OrthoDB" id="9807137at2"/>
<feature type="active site" description="Nucleophile" evidence="10 11">
    <location>
        <position position="81"/>
    </location>
</feature>
<feature type="active site" evidence="10 11">
    <location>
        <position position="187"/>
    </location>
</feature>
<dbReference type="PANTHER" id="PTHR42701:SF1">
    <property type="entry name" value="IMIDAZOLE GLYCEROL PHOSPHATE SYNTHASE SUBUNIT HISH"/>
    <property type="match status" value="1"/>
</dbReference>
<dbReference type="EMBL" id="VORU01000010">
    <property type="protein sequence ID" value="TXD68598.1"/>
    <property type="molecule type" value="Genomic_DNA"/>
</dbReference>
<keyword evidence="5 10" id="KW-0315">Glutamine amidotransferase</keyword>
<evidence type="ECO:0000256" key="4">
    <source>
        <dbReference type="ARBA" id="ARBA00022801"/>
    </source>
</evidence>
<accession>A0A5C6YNJ4</accession>
<dbReference type="GO" id="GO:0004359">
    <property type="term" value="F:glutaminase activity"/>
    <property type="evidence" value="ECO:0007669"/>
    <property type="project" value="UniProtKB-EC"/>
</dbReference>
<comment type="subunit">
    <text evidence="2 10">Heterodimer of HisH and HisF.</text>
</comment>
<dbReference type="GO" id="GO:0000107">
    <property type="term" value="F:imidazoleglycerol-phosphate synthase activity"/>
    <property type="evidence" value="ECO:0007669"/>
    <property type="project" value="UniProtKB-UniRule"/>
</dbReference>
<dbReference type="GO" id="GO:0016829">
    <property type="term" value="F:lyase activity"/>
    <property type="evidence" value="ECO:0007669"/>
    <property type="project" value="UniProtKB-KW"/>
</dbReference>
<comment type="function">
    <text evidence="10">IGPS catalyzes the conversion of PRFAR and glutamine to IGP, AICAR and glutamate. The HisH subunit catalyzes the hydrolysis of glutamine to glutamate and ammonia as part of the synthesis of IGP and AICAR. The resulting ammonia molecule is channeled to the active site of HisF.</text>
</comment>
<dbReference type="InterPro" id="IPR010139">
    <property type="entry name" value="Imidazole-glycPsynth_HisH"/>
</dbReference>
<dbReference type="Pfam" id="PF00117">
    <property type="entry name" value="GATase"/>
    <property type="match status" value="1"/>
</dbReference>
<protein>
    <recommendedName>
        <fullName evidence="10">Imidazole glycerol phosphate synthase subunit HisH</fullName>
        <ecNumber evidence="10">4.3.2.10</ecNumber>
    </recommendedName>
    <alternativeName>
        <fullName evidence="10">IGP synthase glutaminase subunit</fullName>
        <ecNumber evidence="10">3.5.1.2</ecNumber>
    </alternativeName>
    <alternativeName>
        <fullName evidence="10">IGP synthase subunit HisH</fullName>
    </alternativeName>
    <alternativeName>
        <fullName evidence="10">ImGP synthase subunit HisH</fullName>
        <shortName evidence="10">IGPS subunit HisH</shortName>
    </alternativeName>
</protein>
<evidence type="ECO:0000256" key="10">
    <source>
        <dbReference type="HAMAP-Rule" id="MF_00278"/>
    </source>
</evidence>
<dbReference type="NCBIfam" id="TIGR01855">
    <property type="entry name" value="IMP_synth_hisH"/>
    <property type="match status" value="1"/>
</dbReference>
<proteinExistence type="inferred from homology"/>
<comment type="catalytic activity">
    <reaction evidence="9 10">
        <text>L-glutamine + H2O = L-glutamate + NH4(+)</text>
        <dbReference type="Rhea" id="RHEA:15889"/>
        <dbReference type="ChEBI" id="CHEBI:15377"/>
        <dbReference type="ChEBI" id="CHEBI:28938"/>
        <dbReference type="ChEBI" id="CHEBI:29985"/>
        <dbReference type="ChEBI" id="CHEBI:58359"/>
        <dbReference type="EC" id="3.5.1.2"/>
    </reaction>
</comment>
<dbReference type="GO" id="GO:0000105">
    <property type="term" value="P:L-histidine biosynthetic process"/>
    <property type="evidence" value="ECO:0007669"/>
    <property type="project" value="UniProtKB-UniRule"/>
</dbReference>
<keyword evidence="6 10" id="KW-0368">Histidine biosynthesis</keyword>